<dbReference type="AlphaFoldDB" id="A0AAV4YFJ6"/>
<proteinExistence type="predicted"/>
<dbReference type="EMBL" id="BPLR01019194">
    <property type="protein sequence ID" value="GIZ05035.1"/>
    <property type="molecule type" value="Genomic_DNA"/>
</dbReference>
<name>A0AAV4YFJ6_CAEEX</name>
<comment type="caution">
    <text evidence="1">The sequence shown here is derived from an EMBL/GenBank/DDBJ whole genome shotgun (WGS) entry which is preliminary data.</text>
</comment>
<gene>
    <name evidence="1" type="ORF">CEXT_789791</name>
</gene>
<evidence type="ECO:0000313" key="1">
    <source>
        <dbReference type="EMBL" id="GIZ05035.1"/>
    </source>
</evidence>
<accession>A0AAV4YFJ6</accession>
<organism evidence="1 2">
    <name type="scientific">Caerostris extrusa</name>
    <name type="common">Bark spider</name>
    <name type="synonym">Caerostris bankana</name>
    <dbReference type="NCBI Taxonomy" id="172846"/>
    <lineage>
        <taxon>Eukaryota</taxon>
        <taxon>Metazoa</taxon>
        <taxon>Ecdysozoa</taxon>
        <taxon>Arthropoda</taxon>
        <taxon>Chelicerata</taxon>
        <taxon>Arachnida</taxon>
        <taxon>Araneae</taxon>
        <taxon>Araneomorphae</taxon>
        <taxon>Entelegynae</taxon>
        <taxon>Araneoidea</taxon>
        <taxon>Araneidae</taxon>
        <taxon>Caerostris</taxon>
    </lineage>
</organism>
<protein>
    <submittedName>
        <fullName evidence="1">Uncharacterized protein</fullName>
    </submittedName>
</protein>
<evidence type="ECO:0000313" key="2">
    <source>
        <dbReference type="Proteomes" id="UP001054945"/>
    </source>
</evidence>
<sequence>MPSYYSRLPNLACSNRYSRHAIQFLNEIVSNFIQLLHTLTCRTTLFYHHILEANQLLLHLTSGLNITLSLRQVVLSPNLYRKMLMHLQGERDHGALLAKKALHVHFSNRFIHSTSAKYFNEPHMGTKA</sequence>
<dbReference type="Proteomes" id="UP001054945">
    <property type="component" value="Unassembled WGS sequence"/>
</dbReference>
<keyword evidence="2" id="KW-1185">Reference proteome</keyword>
<reference evidence="1 2" key="1">
    <citation type="submission" date="2021-06" db="EMBL/GenBank/DDBJ databases">
        <title>Caerostris extrusa draft genome.</title>
        <authorList>
            <person name="Kono N."/>
            <person name="Arakawa K."/>
        </authorList>
    </citation>
    <scope>NUCLEOTIDE SEQUENCE [LARGE SCALE GENOMIC DNA]</scope>
</reference>